<evidence type="ECO:0000313" key="3">
    <source>
        <dbReference type="EMBL" id="ETS78228.1"/>
    </source>
</evidence>
<feature type="compositionally biased region" description="Basic and acidic residues" evidence="1">
    <location>
        <begin position="398"/>
        <end position="407"/>
    </location>
</feature>
<organism evidence="3 4">
    <name type="scientific">Pestalotiopsis fici (strain W106-1 / CGMCC3.15140)</name>
    <dbReference type="NCBI Taxonomy" id="1229662"/>
    <lineage>
        <taxon>Eukaryota</taxon>
        <taxon>Fungi</taxon>
        <taxon>Dikarya</taxon>
        <taxon>Ascomycota</taxon>
        <taxon>Pezizomycotina</taxon>
        <taxon>Sordariomycetes</taxon>
        <taxon>Xylariomycetidae</taxon>
        <taxon>Amphisphaeriales</taxon>
        <taxon>Sporocadaceae</taxon>
        <taxon>Pestalotiopsis</taxon>
    </lineage>
</organism>
<feature type="region of interest" description="Disordered" evidence="1">
    <location>
        <begin position="208"/>
        <end position="275"/>
    </location>
</feature>
<evidence type="ECO:0000256" key="2">
    <source>
        <dbReference type="SAM" id="Phobius"/>
    </source>
</evidence>
<dbReference type="GeneID" id="19275303"/>
<name>W3WWI8_PESFW</name>
<sequence length="407" mass="44765">MAQWGLSSYLVVVRSLQALATLISAILNGFLLVYIETKKLGPSDVMLVLEIMTCVTLVYTAIVLLVQHTGRRSLKNRDSFTFAFVVGDILFTGLTIGLLSIISRSGVPANCGGLTRSDYKSTDAADNPSQGYDTVRFGSGDEKGELDHFCGLEKGYFFITIALIFSYMATVTMGVLRIAGAAFRRKMDERLATANELVRLESKISRTRTSLIRQSSAPSSPSQEGLGSPRSFGSNRPPRRDIMIAQQQQQQQQHQHQQQQSPTQLQHHQQEHIQHAQAVRTSIPVSPLTITTTSTPIDPAREGLLIDHHHHHRHQTSVDSIEGAAEAAMITDGYRGPAEQNHHHQHHQHNALAHSSMISSAPPPYVPGESSRFMTGHTADESNEMRLSDYVKGQTRAQDMKDGGAGL</sequence>
<feature type="transmembrane region" description="Helical" evidence="2">
    <location>
        <begin position="79"/>
        <end position="102"/>
    </location>
</feature>
<reference evidence="4" key="1">
    <citation type="journal article" date="2015" name="BMC Genomics">
        <title>Genomic and transcriptomic analysis of the endophytic fungus Pestalotiopsis fici reveals its lifestyle and high potential for synthesis of natural products.</title>
        <authorList>
            <person name="Wang X."/>
            <person name="Zhang X."/>
            <person name="Liu L."/>
            <person name="Xiang M."/>
            <person name="Wang W."/>
            <person name="Sun X."/>
            <person name="Che Y."/>
            <person name="Guo L."/>
            <person name="Liu G."/>
            <person name="Guo L."/>
            <person name="Wang C."/>
            <person name="Yin W.B."/>
            <person name="Stadler M."/>
            <person name="Zhang X."/>
            <person name="Liu X."/>
        </authorList>
    </citation>
    <scope>NUCLEOTIDE SEQUENCE [LARGE SCALE GENOMIC DNA]</scope>
    <source>
        <strain evidence="4">W106-1 / CGMCC3.15140</strain>
    </source>
</reference>
<dbReference type="EMBL" id="KI912115">
    <property type="protein sequence ID" value="ETS78228.1"/>
    <property type="molecule type" value="Genomic_DNA"/>
</dbReference>
<dbReference type="OMA" id="YCALERI"/>
<keyword evidence="2" id="KW-1133">Transmembrane helix</keyword>
<dbReference type="KEGG" id="pfy:PFICI_10290"/>
<evidence type="ECO:0000313" key="4">
    <source>
        <dbReference type="Proteomes" id="UP000030651"/>
    </source>
</evidence>
<dbReference type="OrthoDB" id="4940902at2759"/>
<dbReference type="HOGENOM" id="CLU_678232_0_0_1"/>
<feature type="transmembrane region" description="Helical" evidence="2">
    <location>
        <begin position="12"/>
        <end position="35"/>
    </location>
</feature>
<feature type="compositionally biased region" description="Polar residues" evidence="1">
    <location>
        <begin position="208"/>
        <end position="225"/>
    </location>
</feature>
<feature type="region of interest" description="Disordered" evidence="1">
    <location>
        <begin position="358"/>
        <end position="407"/>
    </location>
</feature>
<gene>
    <name evidence="3" type="ORF">PFICI_10290</name>
</gene>
<dbReference type="eggNOG" id="ENOG502RIBF">
    <property type="taxonomic scope" value="Eukaryota"/>
</dbReference>
<evidence type="ECO:0000256" key="1">
    <source>
        <dbReference type="SAM" id="MobiDB-lite"/>
    </source>
</evidence>
<keyword evidence="4" id="KW-1185">Reference proteome</keyword>
<feature type="transmembrane region" description="Helical" evidence="2">
    <location>
        <begin position="156"/>
        <end position="180"/>
    </location>
</feature>
<keyword evidence="2" id="KW-0472">Membrane</keyword>
<dbReference type="AlphaFoldDB" id="W3WWI8"/>
<dbReference type="RefSeq" id="XP_007837062.1">
    <property type="nucleotide sequence ID" value="XM_007838871.1"/>
</dbReference>
<keyword evidence="2" id="KW-0812">Transmembrane</keyword>
<dbReference type="InParanoid" id="W3WWI8"/>
<accession>W3WWI8</accession>
<dbReference type="Proteomes" id="UP000030651">
    <property type="component" value="Unassembled WGS sequence"/>
</dbReference>
<protein>
    <submittedName>
        <fullName evidence="3">Uncharacterized protein</fullName>
    </submittedName>
</protein>
<feature type="transmembrane region" description="Helical" evidence="2">
    <location>
        <begin position="47"/>
        <end position="67"/>
    </location>
</feature>
<feature type="compositionally biased region" description="Basic and acidic residues" evidence="1">
    <location>
        <begin position="378"/>
        <end position="389"/>
    </location>
</feature>
<feature type="compositionally biased region" description="Low complexity" evidence="1">
    <location>
        <begin position="246"/>
        <end position="267"/>
    </location>
</feature>
<proteinExistence type="predicted"/>